<keyword evidence="2" id="KW-1185">Reference proteome</keyword>
<comment type="caution">
    <text evidence="1">The sequence shown here is derived from an EMBL/GenBank/DDBJ whole genome shotgun (WGS) entry which is preliminary data.</text>
</comment>
<name>A0A9D4I4T9_DREPO</name>
<evidence type="ECO:0000313" key="1">
    <source>
        <dbReference type="EMBL" id="KAH3750131.1"/>
    </source>
</evidence>
<dbReference type="Proteomes" id="UP000828390">
    <property type="component" value="Unassembled WGS sequence"/>
</dbReference>
<dbReference type="Gene3D" id="2.120.10.30">
    <property type="entry name" value="TolB, C-terminal domain"/>
    <property type="match status" value="1"/>
</dbReference>
<proteinExistence type="predicted"/>
<dbReference type="InterPro" id="IPR011042">
    <property type="entry name" value="6-blade_b-propeller_TolB-like"/>
</dbReference>
<evidence type="ECO:0000313" key="2">
    <source>
        <dbReference type="Proteomes" id="UP000828390"/>
    </source>
</evidence>
<sequence length="147" mass="16053">MLLLAFPISYNQGDLYVTSGTALYLYNEGSMSRFILKKTLYEDTSGVKTAQNMLITLAMDGTLLSTLTDPQLVGPKGLHVTPTGQVLVCGIRSHTVIQVDREGKKKMATLASEKDGISYPVSICYNTNSHHIIVGVYANPKIIVMEL</sequence>
<gene>
    <name evidence="1" type="ORF">DPMN_184648</name>
</gene>
<reference evidence="1" key="2">
    <citation type="submission" date="2020-11" db="EMBL/GenBank/DDBJ databases">
        <authorList>
            <person name="McCartney M.A."/>
            <person name="Auch B."/>
            <person name="Kono T."/>
            <person name="Mallez S."/>
            <person name="Becker A."/>
            <person name="Gohl D.M."/>
            <person name="Silverstein K.A.T."/>
            <person name="Koren S."/>
            <person name="Bechman K.B."/>
            <person name="Herman A."/>
            <person name="Abrahante J.E."/>
            <person name="Garbe J."/>
        </authorList>
    </citation>
    <scope>NUCLEOTIDE SEQUENCE</scope>
    <source>
        <strain evidence="1">Duluth1</strain>
        <tissue evidence="1">Whole animal</tissue>
    </source>
</reference>
<dbReference type="AlphaFoldDB" id="A0A9D4I4T9"/>
<protein>
    <submittedName>
        <fullName evidence="1">Uncharacterized protein</fullName>
    </submittedName>
</protein>
<reference evidence="1" key="1">
    <citation type="journal article" date="2019" name="bioRxiv">
        <title>The Genome of the Zebra Mussel, Dreissena polymorpha: A Resource for Invasive Species Research.</title>
        <authorList>
            <person name="McCartney M.A."/>
            <person name="Auch B."/>
            <person name="Kono T."/>
            <person name="Mallez S."/>
            <person name="Zhang Y."/>
            <person name="Obille A."/>
            <person name="Becker A."/>
            <person name="Abrahante J.E."/>
            <person name="Garbe J."/>
            <person name="Badalamenti J.P."/>
            <person name="Herman A."/>
            <person name="Mangelson H."/>
            <person name="Liachko I."/>
            <person name="Sullivan S."/>
            <person name="Sone E.D."/>
            <person name="Koren S."/>
            <person name="Silverstein K.A.T."/>
            <person name="Beckman K.B."/>
            <person name="Gohl D.M."/>
        </authorList>
    </citation>
    <scope>NUCLEOTIDE SEQUENCE</scope>
    <source>
        <strain evidence="1">Duluth1</strain>
        <tissue evidence="1">Whole animal</tissue>
    </source>
</reference>
<dbReference type="SUPFAM" id="SSF101898">
    <property type="entry name" value="NHL repeat"/>
    <property type="match status" value="1"/>
</dbReference>
<dbReference type="EMBL" id="JAIWYP010000010">
    <property type="protein sequence ID" value="KAH3750131.1"/>
    <property type="molecule type" value="Genomic_DNA"/>
</dbReference>
<organism evidence="1 2">
    <name type="scientific">Dreissena polymorpha</name>
    <name type="common">Zebra mussel</name>
    <name type="synonym">Mytilus polymorpha</name>
    <dbReference type="NCBI Taxonomy" id="45954"/>
    <lineage>
        <taxon>Eukaryota</taxon>
        <taxon>Metazoa</taxon>
        <taxon>Spiralia</taxon>
        <taxon>Lophotrochozoa</taxon>
        <taxon>Mollusca</taxon>
        <taxon>Bivalvia</taxon>
        <taxon>Autobranchia</taxon>
        <taxon>Heteroconchia</taxon>
        <taxon>Euheterodonta</taxon>
        <taxon>Imparidentia</taxon>
        <taxon>Neoheterodontei</taxon>
        <taxon>Myida</taxon>
        <taxon>Dreissenoidea</taxon>
        <taxon>Dreissenidae</taxon>
        <taxon>Dreissena</taxon>
    </lineage>
</organism>
<accession>A0A9D4I4T9</accession>